<comment type="catalytic activity">
    <reaction evidence="1 10">
        <text>N-(5-phospho-beta-D-ribosyl)anthranilate = 1-(2-carboxyphenylamino)-1-deoxy-D-ribulose 5-phosphate</text>
        <dbReference type="Rhea" id="RHEA:21540"/>
        <dbReference type="ChEBI" id="CHEBI:18277"/>
        <dbReference type="ChEBI" id="CHEBI:58613"/>
        <dbReference type="EC" id="5.3.1.24"/>
    </reaction>
</comment>
<reference evidence="13 14" key="1">
    <citation type="submission" date="2018-03" db="EMBL/GenBank/DDBJ databases">
        <title>Genomic Encyclopedia of Archaeal and Bacterial Type Strains, Phase II (KMG-II): from individual species to whole genera.</title>
        <authorList>
            <person name="Goeker M."/>
        </authorList>
    </citation>
    <scope>NUCLEOTIDE SEQUENCE [LARGE SCALE GENOMIC DNA]</scope>
    <source>
        <strain evidence="13 14">DSM 13175</strain>
    </source>
</reference>
<keyword evidence="7 10" id="KW-0822">Tryptophan biosynthesis</keyword>
<dbReference type="InterPro" id="IPR001240">
    <property type="entry name" value="PRAI_dom"/>
</dbReference>
<evidence type="ECO:0000256" key="10">
    <source>
        <dbReference type="HAMAP-Rule" id="MF_00135"/>
    </source>
</evidence>
<gene>
    <name evidence="10" type="primary">trpF</name>
    <name evidence="13" type="ORF">CLV38_1226</name>
</gene>
<dbReference type="FunFam" id="3.20.20.70:FF:000075">
    <property type="entry name" value="Tryptophan biosynthesis protein TRP1"/>
    <property type="match status" value="1"/>
</dbReference>
<dbReference type="Proteomes" id="UP000238205">
    <property type="component" value="Unassembled WGS sequence"/>
</dbReference>
<dbReference type="RefSeq" id="WP_106194993.1">
    <property type="nucleotide sequence ID" value="NZ_PVTO01000022.1"/>
</dbReference>
<evidence type="ECO:0000313" key="14">
    <source>
        <dbReference type="Proteomes" id="UP000238205"/>
    </source>
</evidence>
<evidence type="ECO:0000256" key="3">
    <source>
        <dbReference type="ARBA" id="ARBA00007571"/>
    </source>
</evidence>
<evidence type="ECO:0000256" key="9">
    <source>
        <dbReference type="ARBA" id="ARBA00023235"/>
    </source>
</evidence>
<dbReference type="PANTHER" id="PTHR42894:SF1">
    <property type="entry name" value="N-(5'-PHOSPHORIBOSYL)ANTHRANILATE ISOMERASE"/>
    <property type="match status" value="1"/>
</dbReference>
<evidence type="ECO:0000256" key="2">
    <source>
        <dbReference type="ARBA" id="ARBA00004664"/>
    </source>
</evidence>
<dbReference type="GO" id="GO:0004640">
    <property type="term" value="F:phosphoribosylanthranilate isomerase activity"/>
    <property type="evidence" value="ECO:0007669"/>
    <property type="project" value="UniProtKB-UniRule"/>
</dbReference>
<keyword evidence="8 10" id="KW-0057">Aromatic amino acid biosynthesis</keyword>
<proteinExistence type="inferred from homology"/>
<dbReference type="InterPro" id="IPR013785">
    <property type="entry name" value="Aldolase_TIM"/>
</dbReference>
<dbReference type="UniPathway" id="UPA00035">
    <property type="reaction ID" value="UER00042"/>
</dbReference>
<keyword evidence="9 10" id="KW-0413">Isomerase</keyword>
<comment type="pathway">
    <text evidence="2 10">Amino-acid biosynthesis; L-tryptophan biosynthesis; L-tryptophan from chorismate: step 3/5.</text>
</comment>
<evidence type="ECO:0000256" key="8">
    <source>
        <dbReference type="ARBA" id="ARBA00023141"/>
    </source>
</evidence>
<evidence type="ECO:0000256" key="1">
    <source>
        <dbReference type="ARBA" id="ARBA00001164"/>
    </source>
</evidence>
<accession>A0A2T0W3V5</accession>
<comment type="similarity">
    <text evidence="3 10">Belongs to the TrpF family.</text>
</comment>
<dbReference type="InterPro" id="IPR011060">
    <property type="entry name" value="RibuloseP-bd_barrel"/>
</dbReference>
<sequence length="209" mass="23217">MLVKICGIQTIDSAQAAVEASADYIGLVFAESKRKVSIEQARDIKESLSDSAVKVVGVFRHQPLAEVNQISQAVRLDYVQLHGDETLEECRQLNTPLIKALSFNKISQAILYQDVAEYILIDSPKPGSGEPFDWSAFKNEELMIPFFLAGGLSPENVKEAIQQVKPIGVDVSSGVETNGQKDNEKIRQFTHQAKQIKETISERRNDNND</sequence>
<keyword evidence="14" id="KW-1185">Reference proteome</keyword>
<feature type="compositionally biased region" description="Basic and acidic residues" evidence="11">
    <location>
        <begin position="195"/>
        <end position="209"/>
    </location>
</feature>
<evidence type="ECO:0000256" key="11">
    <source>
        <dbReference type="SAM" id="MobiDB-lite"/>
    </source>
</evidence>
<evidence type="ECO:0000256" key="4">
    <source>
        <dbReference type="ARBA" id="ARBA00012572"/>
    </source>
</evidence>
<dbReference type="Pfam" id="PF00697">
    <property type="entry name" value="PRAI"/>
    <property type="match status" value="1"/>
</dbReference>
<feature type="domain" description="N-(5'phosphoribosyl) anthranilate isomerase (PRAI)" evidence="12">
    <location>
        <begin position="3"/>
        <end position="190"/>
    </location>
</feature>
<keyword evidence="6 10" id="KW-0028">Amino-acid biosynthesis</keyword>
<dbReference type="OrthoDB" id="9786954at2"/>
<evidence type="ECO:0000256" key="7">
    <source>
        <dbReference type="ARBA" id="ARBA00022822"/>
    </source>
</evidence>
<dbReference type="InterPro" id="IPR044643">
    <property type="entry name" value="TrpF_fam"/>
</dbReference>
<evidence type="ECO:0000259" key="12">
    <source>
        <dbReference type="Pfam" id="PF00697"/>
    </source>
</evidence>
<feature type="region of interest" description="Disordered" evidence="11">
    <location>
        <begin position="172"/>
        <end position="209"/>
    </location>
</feature>
<organism evidence="13 14">
    <name type="scientific">Alkalibacterium olivapovliticus</name>
    <dbReference type="NCBI Taxonomy" id="99907"/>
    <lineage>
        <taxon>Bacteria</taxon>
        <taxon>Bacillati</taxon>
        <taxon>Bacillota</taxon>
        <taxon>Bacilli</taxon>
        <taxon>Lactobacillales</taxon>
        <taxon>Carnobacteriaceae</taxon>
        <taxon>Alkalibacterium</taxon>
    </lineage>
</organism>
<dbReference type="GO" id="GO:0000162">
    <property type="term" value="P:L-tryptophan biosynthetic process"/>
    <property type="evidence" value="ECO:0007669"/>
    <property type="project" value="UniProtKB-UniRule"/>
</dbReference>
<evidence type="ECO:0000256" key="6">
    <source>
        <dbReference type="ARBA" id="ARBA00022605"/>
    </source>
</evidence>
<dbReference type="EMBL" id="PVTO01000022">
    <property type="protein sequence ID" value="PRY80071.1"/>
    <property type="molecule type" value="Genomic_DNA"/>
</dbReference>
<evidence type="ECO:0000313" key="13">
    <source>
        <dbReference type="EMBL" id="PRY80071.1"/>
    </source>
</evidence>
<comment type="caution">
    <text evidence="13">The sequence shown here is derived from an EMBL/GenBank/DDBJ whole genome shotgun (WGS) entry which is preliminary data.</text>
</comment>
<dbReference type="HAMAP" id="MF_00135">
    <property type="entry name" value="PRAI"/>
    <property type="match status" value="1"/>
</dbReference>
<dbReference type="SUPFAM" id="SSF51366">
    <property type="entry name" value="Ribulose-phoshate binding barrel"/>
    <property type="match status" value="1"/>
</dbReference>
<dbReference type="CDD" id="cd00405">
    <property type="entry name" value="PRAI"/>
    <property type="match status" value="1"/>
</dbReference>
<dbReference type="EC" id="5.3.1.24" evidence="4 10"/>
<evidence type="ECO:0000256" key="5">
    <source>
        <dbReference type="ARBA" id="ARBA00022272"/>
    </source>
</evidence>
<dbReference type="AlphaFoldDB" id="A0A2T0W3V5"/>
<protein>
    <recommendedName>
        <fullName evidence="5 10">N-(5'-phosphoribosyl)anthranilate isomerase</fullName>
        <shortName evidence="10">PRAI</shortName>
        <ecNumber evidence="4 10">5.3.1.24</ecNumber>
    </recommendedName>
</protein>
<name>A0A2T0W3V5_9LACT</name>
<dbReference type="PANTHER" id="PTHR42894">
    <property type="entry name" value="N-(5'-PHOSPHORIBOSYL)ANTHRANILATE ISOMERASE"/>
    <property type="match status" value="1"/>
</dbReference>
<dbReference type="Gene3D" id="3.20.20.70">
    <property type="entry name" value="Aldolase class I"/>
    <property type="match status" value="1"/>
</dbReference>